<keyword evidence="7" id="KW-1185">Reference proteome</keyword>
<dbReference type="PANTHER" id="PTHR47506:SF1">
    <property type="entry name" value="HTH-TYPE TRANSCRIPTIONAL REGULATOR YJDC"/>
    <property type="match status" value="1"/>
</dbReference>
<dbReference type="Gene3D" id="1.10.357.10">
    <property type="entry name" value="Tetracycline Repressor, domain 2"/>
    <property type="match status" value="1"/>
</dbReference>
<dbReference type="Pfam" id="PF00440">
    <property type="entry name" value="TetR_N"/>
    <property type="match status" value="1"/>
</dbReference>
<accession>A0A1H1Q463</accession>
<evidence type="ECO:0000256" key="2">
    <source>
        <dbReference type="ARBA" id="ARBA00023125"/>
    </source>
</evidence>
<sequence>MADRTAVVAQLAELFREQGFAATSLPDISNATGLGRGSLYHLFPGGKAAMLGAVVEDVTGWFEREIFTPLEAGDADVDAMLDAVVEYFDGGRRLCLIGRVGLEPGLEPLRAALDAYFERWEGSLGAALETVGREPSDAADMAERVVVEIQGALVVAHARDDAAVFGRTVDRLRGVLAEA</sequence>
<dbReference type="EMBL" id="LT629776">
    <property type="protein sequence ID" value="SDS18288.1"/>
    <property type="molecule type" value="Genomic_DNA"/>
</dbReference>
<evidence type="ECO:0000256" key="4">
    <source>
        <dbReference type="PROSITE-ProRule" id="PRU00335"/>
    </source>
</evidence>
<proteinExistence type="predicted"/>
<dbReference type="PROSITE" id="PS50977">
    <property type="entry name" value="HTH_TETR_2"/>
    <property type="match status" value="1"/>
</dbReference>
<dbReference type="InterPro" id="IPR054156">
    <property type="entry name" value="YxaF_TetR_C"/>
</dbReference>
<dbReference type="STRING" id="545619.SAMN04489860_0985"/>
<name>A0A1H1Q463_9CELL</name>
<dbReference type="PANTHER" id="PTHR47506">
    <property type="entry name" value="TRANSCRIPTIONAL REGULATORY PROTEIN"/>
    <property type="match status" value="1"/>
</dbReference>
<reference evidence="6 7" key="1">
    <citation type="submission" date="2016-10" db="EMBL/GenBank/DDBJ databases">
        <authorList>
            <person name="de Groot N.N."/>
        </authorList>
    </citation>
    <scope>NUCLEOTIDE SEQUENCE [LARGE SCALE GENOMIC DNA]</scope>
    <source>
        <strain evidence="6 7">DSM 22126</strain>
    </source>
</reference>
<feature type="DNA-binding region" description="H-T-H motif" evidence="4">
    <location>
        <begin position="24"/>
        <end position="43"/>
    </location>
</feature>
<evidence type="ECO:0000313" key="6">
    <source>
        <dbReference type="EMBL" id="SDS18288.1"/>
    </source>
</evidence>
<keyword evidence="2 4" id="KW-0238">DNA-binding</keyword>
<protein>
    <submittedName>
        <fullName evidence="6">DNA-binding transcriptional regulator, AcrR family</fullName>
    </submittedName>
</protein>
<feature type="domain" description="HTH tetR-type" evidence="5">
    <location>
        <begin position="1"/>
        <end position="61"/>
    </location>
</feature>
<dbReference type="GO" id="GO:0003677">
    <property type="term" value="F:DNA binding"/>
    <property type="evidence" value="ECO:0007669"/>
    <property type="project" value="UniProtKB-UniRule"/>
</dbReference>
<evidence type="ECO:0000313" key="7">
    <source>
        <dbReference type="Proteomes" id="UP000185663"/>
    </source>
</evidence>
<dbReference type="RefSeq" id="WP_172829016.1">
    <property type="nucleotide sequence ID" value="NZ_LT629776.1"/>
</dbReference>
<dbReference type="InterPro" id="IPR009057">
    <property type="entry name" value="Homeodomain-like_sf"/>
</dbReference>
<evidence type="ECO:0000256" key="1">
    <source>
        <dbReference type="ARBA" id="ARBA00023015"/>
    </source>
</evidence>
<evidence type="ECO:0000259" key="5">
    <source>
        <dbReference type="PROSITE" id="PS50977"/>
    </source>
</evidence>
<dbReference type="Proteomes" id="UP000185663">
    <property type="component" value="Chromosome I"/>
</dbReference>
<dbReference type="SUPFAM" id="SSF46689">
    <property type="entry name" value="Homeodomain-like"/>
    <property type="match status" value="1"/>
</dbReference>
<dbReference type="SUPFAM" id="SSF48498">
    <property type="entry name" value="Tetracyclin repressor-like, C-terminal domain"/>
    <property type="match status" value="1"/>
</dbReference>
<dbReference type="Pfam" id="PF21993">
    <property type="entry name" value="TetR_C_13_2"/>
    <property type="match status" value="1"/>
</dbReference>
<organism evidence="6 7">
    <name type="scientific">Paraoerskovia marina</name>
    <dbReference type="NCBI Taxonomy" id="545619"/>
    <lineage>
        <taxon>Bacteria</taxon>
        <taxon>Bacillati</taxon>
        <taxon>Actinomycetota</taxon>
        <taxon>Actinomycetes</taxon>
        <taxon>Micrococcales</taxon>
        <taxon>Cellulomonadaceae</taxon>
        <taxon>Paraoerskovia</taxon>
    </lineage>
</organism>
<dbReference type="InterPro" id="IPR001647">
    <property type="entry name" value="HTH_TetR"/>
</dbReference>
<keyword evidence="1" id="KW-0805">Transcription regulation</keyword>
<dbReference type="AlphaFoldDB" id="A0A1H1Q463"/>
<gene>
    <name evidence="6" type="ORF">SAMN04489860_0985</name>
</gene>
<evidence type="ECO:0000256" key="3">
    <source>
        <dbReference type="ARBA" id="ARBA00023163"/>
    </source>
</evidence>
<dbReference type="InterPro" id="IPR036271">
    <property type="entry name" value="Tet_transcr_reg_TetR-rel_C_sf"/>
</dbReference>
<keyword evidence="3" id="KW-0804">Transcription</keyword>